<dbReference type="EMBL" id="BARS01036674">
    <property type="protein sequence ID" value="GAG17629.1"/>
    <property type="molecule type" value="Genomic_DNA"/>
</dbReference>
<comment type="caution">
    <text evidence="1">The sequence shown here is derived from an EMBL/GenBank/DDBJ whole genome shotgun (WGS) entry which is preliminary data.</text>
</comment>
<dbReference type="Gene3D" id="3.40.50.300">
    <property type="entry name" value="P-loop containing nucleotide triphosphate hydrolases"/>
    <property type="match status" value="1"/>
</dbReference>
<dbReference type="AlphaFoldDB" id="X0VH49"/>
<organism evidence="1">
    <name type="scientific">marine sediment metagenome</name>
    <dbReference type="NCBI Taxonomy" id="412755"/>
    <lineage>
        <taxon>unclassified sequences</taxon>
        <taxon>metagenomes</taxon>
        <taxon>ecological metagenomes</taxon>
    </lineage>
</organism>
<accession>X0VH49</accession>
<feature type="non-terminal residue" evidence="1">
    <location>
        <position position="186"/>
    </location>
</feature>
<name>X0VH49_9ZZZZ</name>
<dbReference type="SUPFAM" id="SSF52540">
    <property type="entry name" value="P-loop containing nucleoside triphosphate hydrolases"/>
    <property type="match status" value="1"/>
</dbReference>
<gene>
    <name evidence="1" type="ORF">S01H1_56333</name>
</gene>
<sequence length="186" mass="20862">MIINIRGTSGSGKSTLARKIMEQYIGGRARITRPDRKQPFGYILCRGPENGFGDPFVVIGHYESPCGGCDTIKTYDEVFKAIRDAHNAGYDVMFEGLLLSTDKNHMAKLAQEYKNGHLIIGLDVPVEECLRCVNERRQAKKPDAEPVNPKGTISKHGTNQRIMTYFIQAGLNAEWHDRESAFTRIC</sequence>
<dbReference type="InterPro" id="IPR027417">
    <property type="entry name" value="P-loop_NTPase"/>
</dbReference>
<evidence type="ECO:0000313" key="1">
    <source>
        <dbReference type="EMBL" id="GAG17629.1"/>
    </source>
</evidence>
<protein>
    <submittedName>
        <fullName evidence="1">Uncharacterized protein</fullName>
    </submittedName>
</protein>
<reference evidence="1" key="1">
    <citation type="journal article" date="2014" name="Front. Microbiol.">
        <title>High frequency of phylogenetically diverse reductive dehalogenase-homologous genes in deep subseafloor sedimentary metagenomes.</title>
        <authorList>
            <person name="Kawai M."/>
            <person name="Futagami T."/>
            <person name="Toyoda A."/>
            <person name="Takaki Y."/>
            <person name="Nishi S."/>
            <person name="Hori S."/>
            <person name="Arai W."/>
            <person name="Tsubouchi T."/>
            <person name="Morono Y."/>
            <person name="Uchiyama I."/>
            <person name="Ito T."/>
            <person name="Fujiyama A."/>
            <person name="Inagaki F."/>
            <person name="Takami H."/>
        </authorList>
    </citation>
    <scope>NUCLEOTIDE SEQUENCE</scope>
    <source>
        <strain evidence="1">Expedition CK06-06</strain>
    </source>
</reference>
<proteinExistence type="predicted"/>